<reference evidence="8 9" key="1">
    <citation type="submission" date="2018-02" db="EMBL/GenBank/DDBJ databases">
        <title>The genomes of Aspergillus section Nigri reveals drivers in fungal speciation.</title>
        <authorList>
            <consortium name="DOE Joint Genome Institute"/>
            <person name="Vesth T.C."/>
            <person name="Nybo J."/>
            <person name="Theobald S."/>
            <person name="Brandl J."/>
            <person name="Frisvad J.C."/>
            <person name="Nielsen K.F."/>
            <person name="Lyhne E.K."/>
            <person name="Kogle M.E."/>
            <person name="Kuo A."/>
            <person name="Riley R."/>
            <person name="Clum A."/>
            <person name="Nolan M."/>
            <person name="Lipzen A."/>
            <person name="Salamov A."/>
            <person name="Henrissat B."/>
            <person name="Wiebenga A."/>
            <person name="De vries R.P."/>
            <person name="Grigoriev I.V."/>
            <person name="Mortensen U.H."/>
            <person name="Andersen M.R."/>
            <person name="Baker S.E."/>
        </authorList>
    </citation>
    <scope>NUCLEOTIDE SEQUENCE [LARGE SCALE GENOMIC DNA]</scope>
    <source>
        <strain evidence="8 9">CBS 101889</strain>
    </source>
</reference>
<dbReference type="Proteomes" id="UP000248961">
    <property type="component" value="Unassembled WGS sequence"/>
</dbReference>
<sequence>MHPIVWLLGGATALVVLVVRAAFTYGHRNKDMPSGPPTLPFIGNAHLIPKSYTHVQYVPQSQFTDWARKYGGLYMLKVGNSNMAVVTDRRIVKEVLDSKSSLYSHRPHSFVSHELITKGDHLLVMHYGPKWRTFRRLVHQHLMESMVDSHHLRIVNAEAIQLVRDYMLDPTHHMAHPKRFSNSITNSIVFGIRTANRHGTNMNRLYTLMEQWSEIMETGATPPVDIFPWLKRLPERLFGHYVTRARAIGVQMETLYEDILQRVEKRREAGVELDTFMDRVIATQDRNQLPRHQLAFIGGVLMEGGSDTSSSLTLAIVQALTQNPEVQRKAHAELDAVVGHARSPVWADLARLPYINMIVKEGHRWRPILPLCFPHALGQDDWIDGKLLPKGTIVVVNTWGMHMDPDHGLNRKYDPAAFVPERFADHPALAPEYIAGSWENRDHYGYGVSRRICPGIHLAERNMFLAIAKLLWAFEFQPGEEPNDSDPVTGYQHGFLYCAKPYGCQPVLRSEAIRETVDREFALAQKEVFSTFTEG</sequence>
<dbReference type="GO" id="GO:0005506">
    <property type="term" value="F:iron ion binding"/>
    <property type="evidence" value="ECO:0007669"/>
    <property type="project" value="InterPro"/>
</dbReference>
<dbReference type="PANTHER" id="PTHR46300:SF2">
    <property type="entry name" value="CYTOCHROME P450 MONOOXYGENASE ALNH-RELATED"/>
    <property type="match status" value="1"/>
</dbReference>
<dbReference type="GO" id="GO:0016705">
    <property type="term" value="F:oxidoreductase activity, acting on paired donors, with incorporation or reduction of molecular oxygen"/>
    <property type="evidence" value="ECO:0007669"/>
    <property type="project" value="InterPro"/>
</dbReference>
<dbReference type="GO" id="GO:0020037">
    <property type="term" value="F:heme binding"/>
    <property type="evidence" value="ECO:0007669"/>
    <property type="project" value="InterPro"/>
</dbReference>
<dbReference type="CDD" id="cd11065">
    <property type="entry name" value="CYP64-like"/>
    <property type="match status" value="1"/>
</dbReference>
<dbReference type="EMBL" id="KZ824279">
    <property type="protein sequence ID" value="RAL13370.1"/>
    <property type="molecule type" value="Genomic_DNA"/>
</dbReference>
<feature type="binding site" description="axial binding residue" evidence="7">
    <location>
        <position position="453"/>
    </location>
    <ligand>
        <name>heme</name>
        <dbReference type="ChEBI" id="CHEBI:30413"/>
    </ligand>
    <ligandPart>
        <name>Fe</name>
        <dbReference type="ChEBI" id="CHEBI:18248"/>
    </ligandPart>
</feature>
<evidence type="ECO:0000256" key="5">
    <source>
        <dbReference type="ARBA" id="ARBA00023004"/>
    </source>
</evidence>
<dbReference type="PANTHER" id="PTHR46300">
    <property type="entry name" value="P450, PUTATIVE (EUROFUNG)-RELATED-RELATED"/>
    <property type="match status" value="1"/>
</dbReference>
<comment type="cofactor">
    <cofactor evidence="1 7">
        <name>heme</name>
        <dbReference type="ChEBI" id="CHEBI:30413"/>
    </cofactor>
</comment>
<proteinExistence type="inferred from homology"/>
<dbReference type="OrthoDB" id="1103324at2759"/>
<keyword evidence="5 7" id="KW-0408">Iron</keyword>
<dbReference type="RefSeq" id="XP_025552524.1">
    <property type="nucleotide sequence ID" value="XM_025695056.1"/>
</dbReference>
<evidence type="ECO:0000313" key="8">
    <source>
        <dbReference type="EMBL" id="RAL13370.1"/>
    </source>
</evidence>
<keyword evidence="6" id="KW-0503">Monooxygenase</keyword>
<protein>
    <submittedName>
        <fullName evidence="8">Putative cytochrome P450 oxidoreductase</fullName>
    </submittedName>
</protein>
<dbReference type="InterPro" id="IPR036396">
    <property type="entry name" value="Cyt_P450_sf"/>
</dbReference>
<evidence type="ECO:0000256" key="7">
    <source>
        <dbReference type="PIRSR" id="PIRSR602401-1"/>
    </source>
</evidence>
<comment type="similarity">
    <text evidence="2">Belongs to the cytochrome P450 family.</text>
</comment>
<dbReference type="AlphaFoldDB" id="A0A395HZZ0"/>
<dbReference type="GO" id="GO:0004497">
    <property type="term" value="F:monooxygenase activity"/>
    <property type="evidence" value="ECO:0007669"/>
    <property type="project" value="UniProtKB-KW"/>
</dbReference>
<accession>A0A395HZZ0</accession>
<dbReference type="InterPro" id="IPR001128">
    <property type="entry name" value="Cyt_P450"/>
</dbReference>
<organism evidence="8 9">
    <name type="scientific">Aspergillus homomorphus (strain CBS 101889)</name>
    <dbReference type="NCBI Taxonomy" id="1450537"/>
    <lineage>
        <taxon>Eukaryota</taxon>
        <taxon>Fungi</taxon>
        <taxon>Dikarya</taxon>
        <taxon>Ascomycota</taxon>
        <taxon>Pezizomycotina</taxon>
        <taxon>Eurotiomycetes</taxon>
        <taxon>Eurotiomycetidae</taxon>
        <taxon>Eurotiales</taxon>
        <taxon>Aspergillaceae</taxon>
        <taxon>Aspergillus</taxon>
        <taxon>Aspergillus subgen. Circumdati</taxon>
    </lineage>
</organism>
<evidence type="ECO:0000256" key="2">
    <source>
        <dbReference type="ARBA" id="ARBA00010617"/>
    </source>
</evidence>
<dbReference type="InterPro" id="IPR002401">
    <property type="entry name" value="Cyt_P450_E_grp-I"/>
</dbReference>
<dbReference type="InterPro" id="IPR050364">
    <property type="entry name" value="Cytochrome_P450_fung"/>
</dbReference>
<evidence type="ECO:0000313" key="9">
    <source>
        <dbReference type="Proteomes" id="UP000248961"/>
    </source>
</evidence>
<dbReference type="VEuPathDB" id="FungiDB:BO97DRAFT_404878"/>
<dbReference type="GeneID" id="37199345"/>
<evidence type="ECO:0000256" key="6">
    <source>
        <dbReference type="ARBA" id="ARBA00023033"/>
    </source>
</evidence>
<evidence type="ECO:0000256" key="3">
    <source>
        <dbReference type="ARBA" id="ARBA00022723"/>
    </source>
</evidence>
<gene>
    <name evidence="8" type="ORF">BO97DRAFT_404878</name>
</gene>
<name>A0A395HZZ0_ASPHC</name>
<keyword evidence="3 7" id="KW-0479">Metal-binding</keyword>
<keyword evidence="4" id="KW-0560">Oxidoreductase</keyword>
<dbReference type="SUPFAM" id="SSF48264">
    <property type="entry name" value="Cytochrome P450"/>
    <property type="match status" value="1"/>
</dbReference>
<evidence type="ECO:0000256" key="1">
    <source>
        <dbReference type="ARBA" id="ARBA00001971"/>
    </source>
</evidence>
<keyword evidence="9" id="KW-1185">Reference proteome</keyword>
<evidence type="ECO:0000256" key="4">
    <source>
        <dbReference type="ARBA" id="ARBA00023002"/>
    </source>
</evidence>
<dbReference type="STRING" id="1450537.A0A395HZZ0"/>
<keyword evidence="7" id="KW-0349">Heme</keyword>
<dbReference type="PRINTS" id="PR00463">
    <property type="entry name" value="EP450I"/>
</dbReference>
<dbReference type="Gene3D" id="1.10.630.10">
    <property type="entry name" value="Cytochrome P450"/>
    <property type="match status" value="1"/>
</dbReference>
<dbReference type="Pfam" id="PF00067">
    <property type="entry name" value="p450"/>
    <property type="match status" value="1"/>
</dbReference>